<dbReference type="EMBL" id="JAQKAB010000002">
    <property type="protein sequence ID" value="MDA7025880.1"/>
    <property type="molecule type" value="Genomic_DNA"/>
</dbReference>
<evidence type="ECO:0000313" key="1">
    <source>
        <dbReference type="EMBL" id="MDA7025880.1"/>
    </source>
</evidence>
<sequence>MMLNELHKSLITQFENSDSLQRMNGAETDQKKLLIGKVLKFISEQYAEIQVGNTKWQGRLETPLTTNTYYWFSYEKKADEPQGRLQVVEAFDKNPKTVQDAAVKLLDGLSLKSTKEAVFLVGALLKEQQPIKENDVKAAIKWLENLPKSQIQKGMDAVIFALKRQLPVHPGVLDSILAVKDPVSISSQIGKLYEAISHEPQHTAGLEKLKSALLPILNVETEIQAENLLQILSEKARPAGKETQPTSLLQTAQGGELANEQDNKMTHPKLHEPAMAKEILTKLTTLAEQKGTTLVEEAITWMKSLQSHKPMTFAKLTESETELLQHIIKESAPSLTNKTDVLTALFKMKNLLGVKDELSFVKALESGGVTKEQSLQSLKLVLNEMRHSQDLSPSVKQEVNEVFNRLNGQLFLQHDQSTQSQLFLSYPLFSKHSVQDLTVFFNGQKKEDGKIDPSQCRLMFYLQLDALKETVVDCFIQQKVMTVTIETGFDLQGLIDPLFPSLKEKLKELGYSLSSVTAKKREHLQIPSCMESQFEQMTQYTLDVKI</sequence>
<protein>
    <recommendedName>
        <fullName evidence="3">Glycosyltransferase</fullName>
    </recommendedName>
</protein>
<reference evidence="1 2" key="1">
    <citation type="submission" date="2023-01" db="EMBL/GenBank/DDBJ databases">
        <title>Bacillus changyiensis sp. nov., isolated from a coastal deposit.</title>
        <authorList>
            <person name="Xiao G."/>
            <person name="Lai Q."/>
            <person name="Hu Z."/>
            <person name="Shao Z."/>
        </authorList>
    </citation>
    <scope>NUCLEOTIDE SEQUENCE [LARGE SCALE GENOMIC DNA]</scope>
    <source>
        <strain evidence="1 2">CLL-7-23</strain>
    </source>
</reference>
<accession>A0ABT4X0R9</accession>
<comment type="caution">
    <text evidence="1">The sequence shown here is derived from an EMBL/GenBank/DDBJ whole genome shotgun (WGS) entry which is preliminary data.</text>
</comment>
<gene>
    <name evidence="1" type="ORF">PJ311_04540</name>
</gene>
<dbReference type="RefSeq" id="WP_271339730.1">
    <property type="nucleotide sequence ID" value="NZ_JAQKAB010000002.1"/>
</dbReference>
<organism evidence="1 2">
    <name type="scientific">Bacillus changyiensis</name>
    <dbReference type="NCBI Taxonomy" id="3004103"/>
    <lineage>
        <taxon>Bacteria</taxon>
        <taxon>Bacillati</taxon>
        <taxon>Bacillota</taxon>
        <taxon>Bacilli</taxon>
        <taxon>Bacillales</taxon>
        <taxon>Bacillaceae</taxon>
        <taxon>Bacillus</taxon>
    </lineage>
</organism>
<dbReference type="Proteomes" id="UP001211894">
    <property type="component" value="Unassembled WGS sequence"/>
</dbReference>
<name>A0ABT4X0R9_9BACI</name>
<proteinExistence type="predicted"/>
<evidence type="ECO:0000313" key="2">
    <source>
        <dbReference type="Proteomes" id="UP001211894"/>
    </source>
</evidence>
<evidence type="ECO:0008006" key="3">
    <source>
        <dbReference type="Google" id="ProtNLM"/>
    </source>
</evidence>
<keyword evidence="2" id="KW-1185">Reference proteome</keyword>